<dbReference type="Proteomes" id="UP000600139">
    <property type="component" value="Unassembled WGS sequence"/>
</dbReference>
<evidence type="ECO:0000313" key="2">
    <source>
        <dbReference type="Proteomes" id="UP000600139"/>
    </source>
</evidence>
<organism evidence="1 2">
    <name type="scientific">Luteolibacter yonseiensis</name>
    <dbReference type="NCBI Taxonomy" id="1144680"/>
    <lineage>
        <taxon>Bacteria</taxon>
        <taxon>Pseudomonadati</taxon>
        <taxon>Verrucomicrobiota</taxon>
        <taxon>Verrucomicrobiia</taxon>
        <taxon>Verrucomicrobiales</taxon>
        <taxon>Verrucomicrobiaceae</taxon>
        <taxon>Luteolibacter</taxon>
    </lineage>
</organism>
<proteinExistence type="predicted"/>
<dbReference type="EMBL" id="JAENIK010000012">
    <property type="protein sequence ID" value="MBK1817703.1"/>
    <property type="molecule type" value="Genomic_DNA"/>
</dbReference>
<keyword evidence="2" id="KW-1185">Reference proteome</keyword>
<protein>
    <submittedName>
        <fullName evidence="1">Uncharacterized protein</fullName>
    </submittedName>
</protein>
<evidence type="ECO:0000313" key="1">
    <source>
        <dbReference type="EMBL" id="MBK1817703.1"/>
    </source>
</evidence>
<name>A0A934VBW2_9BACT</name>
<comment type="caution">
    <text evidence="1">The sequence shown here is derived from an EMBL/GenBank/DDBJ whole genome shotgun (WGS) entry which is preliminary data.</text>
</comment>
<gene>
    <name evidence="1" type="ORF">JIN84_18940</name>
</gene>
<sequence length="188" mass="20317">MMRFWQATAAICATVSVLGAQEIAKTFVWNAPKVEKSIFSQALGMLDSEREDYATNLSAVASNHLIAAKASPASLTEARHMIGLALQLSPRNKRAVVLNFQLAKGILPEASESNYSPQAFSRLILTRGLLLAKQGGLEDQKLARYFIQLAADLDPKNEDAVYSSEVQRLDHGTVDWTAVTGAAAAKGQ</sequence>
<accession>A0A934VBW2</accession>
<dbReference type="AlphaFoldDB" id="A0A934VBW2"/>
<reference evidence="1" key="1">
    <citation type="submission" date="2021-01" db="EMBL/GenBank/DDBJ databases">
        <title>Modified the classification status of verrucomicrobia.</title>
        <authorList>
            <person name="Feng X."/>
        </authorList>
    </citation>
    <scope>NUCLEOTIDE SEQUENCE</scope>
    <source>
        <strain evidence="1">JCM 18052</strain>
    </source>
</reference>
<dbReference type="RefSeq" id="WP_200352638.1">
    <property type="nucleotide sequence ID" value="NZ_BAABHZ010000001.1"/>
</dbReference>